<evidence type="ECO:0000256" key="1">
    <source>
        <dbReference type="SAM" id="SignalP"/>
    </source>
</evidence>
<keyword evidence="1" id="KW-0732">Signal</keyword>
<dbReference type="RefSeq" id="WP_200591225.1">
    <property type="nucleotide sequence ID" value="NZ_JAEPBG010000002.1"/>
</dbReference>
<organism evidence="2 3">
    <name type="scientific">Noviherbaspirillum pedocola</name>
    <dbReference type="NCBI Taxonomy" id="2801341"/>
    <lineage>
        <taxon>Bacteria</taxon>
        <taxon>Pseudomonadati</taxon>
        <taxon>Pseudomonadota</taxon>
        <taxon>Betaproteobacteria</taxon>
        <taxon>Burkholderiales</taxon>
        <taxon>Oxalobacteraceae</taxon>
        <taxon>Noviherbaspirillum</taxon>
    </lineage>
</organism>
<gene>
    <name evidence="2" type="ORF">JJB74_07695</name>
</gene>
<reference evidence="2" key="1">
    <citation type="submission" date="2021-01" db="EMBL/GenBank/DDBJ databases">
        <title>Genome sequence of strain Noviherbaspirillum sp. DKR-6.</title>
        <authorList>
            <person name="Chaudhary D.K."/>
        </authorList>
    </citation>
    <scope>NUCLEOTIDE SEQUENCE</scope>
    <source>
        <strain evidence="2">DKR-6</strain>
    </source>
</reference>
<accession>A0A934SRY1</accession>
<protein>
    <submittedName>
        <fullName evidence="2">Uncharacterized protein</fullName>
    </submittedName>
</protein>
<proteinExistence type="predicted"/>
<evidence type="ECO:0000313" key="3">
    <source>
        <dbReference type="Proteomes" id="UP000622890"/>
    </source>
</evidence>
<feature type="signal peptide" evidence="1">
    <location>
        <begin position="1"/>
        <end position="34"/>
    </location>
</feature>
<name>A0A934SRY1_9BURK</name>
<sequence length="322" mass="35623">MHNVSAFFRFLRRLLPIAALACLICLTAAPSAHADFDDRGLVAGRVRSSYAPGVGSGAQWLTLWYQTPVAGCRFDARDPLNPFGCPGLAWRDPYGRDLGRWRGYLQVEPSCGGDGTLIGDSWIGCISYASSRFFSLNRPLDQYWVAVANSEPSFNQCNDGPPGFSHRITDPIADPTPNLYKLAMEGLPGGAKRAHLIINASQHDFRCRYDRSRRNFVQPFLSLGDQQGHGQSGPVAMLNRSGGRYPGAVSWTSRVYDYQPFGCKPGEDCGNKGVQADFYAIATWNGVKRLLFVKLINEGAMASQGDPVLRAKWNWPVWESFY</sequence>
<dbReference type="Proteomes" id="UP000622890">
    <property type="component" value="Unassembled WGS sequence"/>
</dbReference>
<dbReference type="EMBL" id="JAEPBG010000002">
    <property type="protein sequence ID" value="MBK4734482.1"/>
    <property type="molecule type" value="Genomic_DNA"/>
</dbReference>
<feature type="chain" id="PRO_5037392826" evidence="1">
    <location>
        <begin position="35"/>
        <end position="322"/>
    </location>
</feature>
<comment type="caution">
    <text evidence="2">The sequence shown here is derived from an EMBL/GenBank/DDBJ whole genome shotgun (WGS) entry which is preliminary data.</text>
</comment>
<dbReference type="AlphaFoldDB" id="A0A934SRY1"/>
<evidence type="ECO:0000313" key="2">
    <source>
        <dbReference type="EMBL" id="MBK4734482.1"/>
    </source>
</evidence>
<keyword evidence="3" id="KW-1185">Reference proteome</keyword>